<keyword evidence="6 8" id="KW-0472">Membrane</keyword>
<evidence type="ECO:0000256" key="2">
    <source>
        <dbReference type="ARBA" id="ARBA00009045"/>
    </source>
</evidence>
<name>A0A0W8I3H0_9MICO</name>
<keyword evidence="4" id="KW-0378">Hydrolase</keyword>
<proteinExistence type="inferred from homology"/>
<keyword evidence="3 8" id="KW-0812">Transmembrane</keyword>
<dbReference type="InterPro" id="IPR022764">
    <property type="entry name" value="Peptidase_S54_rhomboid_dom"/>
</dbReference>
<comment type="similarity">
    <text evidence="2">Belongs to the peptidase S54 family.</text>
</comment>
<feature type="transmembrane region" description="Helical" evidence="8">
    <location>
        <begin position="86"/>
        <end position="104"/>
    </location>
</feature>
<dbReference type="PANTHER" id="PTHR43731:SF14">
    <property type="entry name" value="PRESENILIN-ASSOCIATED RHOMBOID-LIKE PROTEIN, MITOCHONDRIAL"/>
    <property type="match status" value="1"/>
</dbReference>
<dbReference type="Proteomes" id="UP000054837">
    <property type="component" value="Unassembled WGS sequence"/>
</dbReference>
<dbReference type="SUPFAM" id="SSF57845">
    <property type="entry name" value="B-box zinc-binding domain"/>
    <property type="match status" value="1"/>
</dbReference>
<evidence type="ECO:0000256" key="4">
    <source>
        <dbReference type="ARBA" id="ARBA00022801"/>
    </source>
</evidence>
<evidence type="ECO:0000259" key="9">
    <source>
        <dbReference type="Pfam" id="PF01694"/>
    </source>
</evidence>
<evidence type="ECO:0000313" key="11">
    <source>
        <dbReference type="Proteomes" id="UP000054837"/>
    </source>
</evidence>
<evidence type="ECO:0000256" key="5">
    <source>
        <dbReference type="ARBA" id="ARBA00022989"/>
    </source>
</evidence>
<evidence type="ECO:0000313" key="10">
    <source>
        <dbReference type="EMBL" id="KUG52449.1"/>
    </source>
</evidence>
<dbReference type="SUPFAM" id="SSF144091">
    <property type="entry name" value="Rhomboid-like"/>
    <property type="match status" value="1"/>
</dbReference>
<organism evidence="10 11">
    <name type="scientific">Serinicoccus chungangensis</name>
    <dbReference type="NCBI Taxonomy" id="767452"/>
    <lineage>
        <taxon>Bacteria</taxon>
        <taxon>Bacillati</taxon>
        <taxon>Actinomycetota</taxon>
        <taxon>Actinomycetes</taxon>
        <taxon>Micrococcales</taxon>
        <taxon>Ornithinimicrobiaceae</taxon>
        <taxon>Serinicoccus</taxon>
    </lineage>
</organism>
<feature type="transmembrane region" description="Helical" evidence="8">
    <location>
        <begin position="219"/>
        <end position="238"/>
    </location>
</feature>
<feature type="transmembrane region" description="Helical" evidence="8">
    <location>
        <begin position="137"/>
        <end position="155"/>
    </location>
</feature>
<protein>
    <submittedName>
        <fullName evidence="10">Rhomboid family intramembrane serine protease</fullName>
    </submittedName>
</protein>
<dbReference type="GO" id="GO:0006508">
    <property type="term" value="P:proteolysis"/>
    <property type="evidence" value="ECO:0007669"/>
    <property type="project" value="UniProtKB-KW"/>
</dbReference>
<feature type="transmembrane region" description="Helical" evidence="8">
    <location>
        <begin position="162"/>
        <end position="183"/>
    </location>
</feature>
<dbReference type="PANTHER" id="PTHR43731">
    <property type="entry name" value="RHOMBOID PROTEASE"/>
    <property type="match status" value="1"/>
</dbReference>
<keyword evidence="5 8" id="KW-1133">Transmembrane helix</keyword>
<dbReference type="EMBL" id="LQBL01000030">
    <property type="protein sequence ID" value="KUG52449.1"/>
    <property type="molecule type" value="Genomic_DNA"/>
</dbReference>
<comment type="caution">
    <text evidence="10">The sequence shown here is derived from an EMBL/GenBank/DDBJ whole genome shotgun (WGS) entry which is preliminary data.</text>
</comment>
<reference evidence="10 11" key="1">
    <citation type="submission" date="2015-12" db="EMBL/GenBank/DDBJ databases">
        <title>Serinicoccus chungangenesis strain CD08_5 genome sequencing and assembly.</title>
        <authorList>
            <person name="Chander A.M."/>
            <person name="Kaur G."/>
            <person name="Nair G.R."/>
            <person name="Dhawan D.K."/>
            <person name="Kochhar R.K."/>
            <person name="Mayilraj S."/>
            <person name="Bhadada S.K."/>
        </authorList>
    </citation>
    <scope>NUCLEOTIDE SEQUENCE [LARGE SCALE GENOMIC DNA]</scope>
    <source>
        <strain evidence="10 11">CD08_5</strain>
    </source>
</reference>
<dbReference type="Pfam" id="PF01694">
    <property type="entry name" value="Rhomboid"/>
    <property type="match status" value="1"/>
</dbReference>
<dbReference type="InterPro" id="IPR035952">
    <property type="entry name" value="Rhomboid-like_sf"/>
</dbReference>
<evidence type="ECO:0000256" key="8">
    <source>
        <dbReference type="SAM" id="Phobius"/>
    </source>
</evidence>
<feature type="region of interest" description="Disordered" evidence="7">
    <location>
        <begin position="1"/>
        <end position="27"/>
    </location>
</feature>
<evidence type="ECO:0000256" key="3">
    <source>
        <dbReference type="ARBA" id="ARBA00022692"/>
    </source>
</evidence>
<dbReference type="InterPro" id="IPR050925">
    <property type="entry name" value="Rhomboid_protease_S54"/>
</dbReference>
<accession>A0A0W8I3H0</accession>
<evidence type="ECO:0000256" key="7">
    <source>
        <dbReference type="SAM" id="MobiDB-lite"/>
    </source>
</evidence>
<comment type="subcellular location">
    <subcellularLocation>
        <location evidence="1">Membrane</location>
        <topology evidence="1">Multi-pass membrane protein</topology>
    </subcellularLocation>
</comment>
<keyword evidence="11" id="KW-1185">Reference proteome</keyword>
<gene>
    <name evidence="10" type="ORF">AVL62_14030</name>
</gene>
<sequence>MSGSAADAPGVPPRDGGTPEGPPVCPRHPDRTSYIRCQRCERPTCPDCQRPAAVGVQCVDCVSQGARSAPVARTRFGAPVRQGRPMVTWTLMGLCLVVYVAQLANPAVTRELAFVGVLAGAEPWRLVTSAFVHSPQSLLHIAFNLYILFAVGPLLEEALGRARFAVAYLVCAVGGSVGVLVLAAPDPGWLRPVVGASGAIFGLLFLYIVLAWRRGGVPTGLLVMIGINLALPFFVGGIAWQAHIGGAVTGAAIGGLMLLTSAPGRSPRAVRRRAMAWPALAGVLVVLLLLAGLRLWQVLGPAALGLPG</sequence>
<dbReference type="Gene3D" id="1.20.1540.10">
    <property type="entry name" value="Rhomboid-like"/>
    <property type="match status" value="1"/>
</dbReference>
<dbReference type="OrthoDB" id="9807874at2"/>
<dbReference type="AlphaFoldDB" id="A0A0W8I3H0"/>
<feature type="transmembrane region" description="Helical" evidence="8">
    <location>
        <begin position="274"/>
        <end position="296"/>
    </location>
</feature>
<evidence type="ECO:0000256" key="1">
    <source>
        <dbReference type="ARBA" id="ARBA00004141"/>
    </source>
</evidence>
<dbReference type="STRING" id="767452.AVL62_14030"/>
<feature type="transmembrane region" description="Helical" evidence="8">
    <location>
        <begin position="244"/>
        <end position="262"/>
    </location>
</feature>
<keyword evidence="10" id="KW-0645">Protease</keyword>
<evidence type="ECO:0000256" key="6">
    <source>
        <dbReference type="ARBA" id="ARBA00023136"/>
    </source>
</evidence>
<dbReference type="RefSeq" id="WP_058891985.1">
    <property type="nucleotide sequence ID" value="NZ_LQBL01000030.1"/>
</dbReference>
<dbReference type="GO" id="GO:0016020">
    <property type="term" value="C:membrane"/>
    <property type="evidence" value="ECO:0007669"/>
    <property type="project" value="UniProtKB-SubCell"/>
</dbReference>
<feature type="transmembrane region" description="Helical" evidence="8">
    <location>
        <begin position="189"/>
        <end position="212"/>
    </location>
</feature>
<feature type="domain" description="Peptidase S54 rhomboid" evidence="9">
    <location>
        <begin position="122"/>
        <end position="257"/>
    </location>
</feature>
<dbReference type="GO" id="GO:0004252">
    <property type="term" value="F:serine-type endopeptidase activity"/>
    <property type="evidence" value="ECO:0007669"/>
    <property type="project" value="InterPro"/>
</dbReference>